<keyword evidence="3" id="KW-0378">Hydrolase</keyword>
<accession>A0A6G7K7Y8</accession>
<dbReference type="Pfam" id="PF01425">
    <property type="entry name" value="Amidase"/>
    <property type="match status" value="1"/>
</dbReference>
<dbReference type="SUPFAM" id="SSF75304">
    <property type="entry name" value="Amidase signature (AS) enzymes"/>
    <property type="match status" value="1"/>
</dbReference>
<dbReference type="InterPro" id="IPR020556">
    <property type="entry name" value="Amidase_CS"/>
</dbReference>
<keyword evidence="4" id="KW-1185">Reference proteome</keyword>
<name>A0A6G7K7Y8_9LACT</name>
<dbReference type="InterPro" id="IPR000120">
    <property type="entry name" value="Amidase"/>
</dbReference>
<dbReference type="PROSITE" id="PS00571">
    <property type="entry name" value="AMIDASES"/>
    <property type="match status" value="1"/>
</dbReference>
<dbReference type="PANTHER" id="PTHR11895:SF7">
    <property type="entry name" value="GLUTAMYL-TRNA(GLN) AMIDOTRANSFERASE SUBUNIT A, MITOCHONDRIAL"/>
    <property type="match status" value="1"/>
</dbReference>
<sequence>MLINRNKDARYIAEKIRSKQVSAEEAVKDAIERIESLNPELNAVVHQRFDQALQEARTRNFEGKPFGGVPILLKDLGQSLAGQPNTSGARLFKNYISPVTSHYTQKLLDAGFIVLGQTNTPEFGYKNITEPDLHGPSRNPWHTTYSPGGSSGGASAAVASGMVSVAGASDGGGSIRIPASFTGLVGLKPTRGRTPVGPGAGRAWQGASIDFALTKTIGDTAAILDALQVVQPAAAFQVPLFTEGYQQALKKHRNKPFRIAFSLESPIHSDVSQDAKDAVLKAVRWLEKQGHLVEEKNVPIDGISLMESYYIMNCGETTAVLESVEEQLARPFTLDDMELVTWVMYHAGKKVSAAAYSNTIKAWDRAAETMAQFRKHYDLFLTPTTAEIAPKVGTKWQSDALMEQMKHIQDYSMKDQQQIVWDMFADSLPITPFGMQANLSGEPAISLPIHLSKNGLPIGVQFIAPKGKEDWLLAIGQAMEDDGLFI</sequence>
<evidence type="ECO:0000313" key="4">
    <source>
        <dbReference type="Proteomes" id="UP000501451"/>
    </source>
</evidence>
<dbReference type="AlphaFoldDB" id="A0A6G7K7Y8"/>
<dbReference type="InterPro" id="IPR023631">
    <property type="entry name" value="Amidase_dom"/>
</dbReference>
<dbReference type="Proteomes" id="UP000501451">
    <property type="component" value="Chromosome"/>
</dbReference>
<dbReference type="PANTHER" id="PTHR11895">
    <property type="entry name" value="TRANSAMIDASE"/>
    <property type="match status" value="1"/>
</dbReference>
<gene>
    <name evidence="3" type="ORF">G7057_01950</name>
</gene>
<feature type="domain" description="Amidase" evidence="2">
    <location>
        <begin position="25"/>
        <end position="473"/>
    </location>
</feature>
<dbReference type="InterPro" id="IPR036928">
    <property type="entry name" value="AS_sf"/>
</dbReference>
<dbReference type="EMBL" id="CP049740">
    <property type="protein sequence ID" value="QII81357.1"/>
    <property type="molecule type" value="Genomic_DNA"/>
</dbReference>
<dbReference type="Gene3D" id="3.90.1300.10">
    <property type="entry name" value="Amidase signature (AS) domain"/>
    <property type="match status" value="1"/>
</dbReference>
<proteinExistence type="inferred from homology"/>
<reference evidence="3 4" key="1">
    <citation type="journal article" date="2017" name="Int. J. Syst. Evol. Microbiol.">
        <title>Jeotgalibaca porci sp. nov. and Jeotgalibaca arthritidis sp. nov., isolated from pigs, and emended description of the genus Jeotgalibaca.</title>
        <authorList>
            <person name="Zamora L."/>
            <person name="Perez-Sancho M."/>
            <person name="Dominguez L."/>
            <person name="Fernandez-Garayzabal J.F."/>
            <person name="Vela A.I."/>
        </authorList>
    </citation>
    <scope>NUCLEOTIDE SEQUENCE [LARGE SCALE GENOMIC DNA]</scope>
    <source>
        <strain evidence="3 4">CECT 9157</strain>
    </source>
</reference>
<dbReference type="GO" id="GO:0004040">
    <property type="term" value="F:amidase activity"/>
    <property type="evidence" value="ECO:0007669"/>
    <property type="project" value="UniProtKB-EC"/>
</dbReference>
<comment type="similarity">
    <text evidence="1">Belongs to the amidase family.</text>
</comment>
<dbReference type="RefSeq" id="WP_166160915.1">
    <property type="nucleotide sequence ID" value="NZ_CP049740.1"/>
</dbReference>
<organism evidence="3 4">
    <name type="scientific">Jeotgalibaca arthritidis</name>
    <dbReference type="NCBI Taxonomy" id="1868794"/>
    <lineage>
        <taxon>Bacteria</taxon>
        <taxon>Bacillati</taxon>
        <taxon>Bacillota</taxon>
        <taxon>Bacilli</taxon>
        <taxon>Lactobacillales</taxon>
        <taxon>Carnobacteriaceae</taxon>
        <taxon>Jeotgalibaca</taxon>
    </lineage>
</organism>
<dbReference type="KEGG" id="jar:G7057_01950"/>
<evidence type="ECO:0000259" key="2">
    <source>
        <dbReference type="Pfam" id="PF01425"/>
    </source>
</evidence>
<evidence type="ECO:0000256" key="1">
    <source>
        <dbReference type="ARBA" id="ARBA00009199"/>
    </source>
</evidence>
<evidence type="ECO:0000313" key="3">
    <source>
        <dbReference type="EMBL" id="QII81357.1"/>
    </source>
</evidence>
<dbReference type="NCBIfam" id="NF005099">
    <property type="entry name" value="PRK06529.1"/>
    <property type="match status" value="1"/>
</dbReference>
<dbReference type="EC" id="3.5.1.4" evidence="3"/>
<protein>
    <submittedName>
        <fullName evidence="3">Amidase</fullName>
        <ecNumber evidence="3">3.5.1.4</ecNumber>
    </submittedName>
</protein>